<evidence type="ECO:0000313" key="6">
    <source>
        <dbReference type="EMBL" id="GAA2090093.1"/>
    </source>
</evidence>
<dbReference type="Proteomes" id="UP001500897">
    <property type="component" value="Unassembled WGS sequence"/>
</dbReference>
<dbReference type="InterPro" id="IPR052195">
    <property type="entry name" value="Bact_Alkyl/Aryl-Sulfatase"/>
</dbReference>
<dbReference type="Gene3D" id="1.25.40.880">
    <property type="entry name" value="Alkyl sulfatase, dimerisation domain"/>
    <property type="match status" value="1"/>
</dbReference>
<feature type="domain" description="Metallo-beta-lactamase" evidence="5">
    <location>
        <begin position="64"/>
        <end position="283"/>
    </location>
</feature>
<evidence type="ECO:0000313" key="7">
    <source>
        <dbReference type="Proteomes" id="UP001500897"/>
    </source>
</evidence>
<dbReference type="InterPro" id="IPR044097">
    <property type="entry name" value="Bds1/SdsA1_MBL-fold"/>
</dbReference>
<dbReference type="PANTHER" id="PTHR43223:SF1">
    <property type="entry name" value="ALKYL_ARYL-SULFATASE BDS1"/>
    <property type="match status" value="1"/>
</dbReference>
<accession>A0ABP5I0Q0</accession>
<dbReference type="Gene3D" id="3.60.15.30">
    <property type="entry name" value="Metallo-beta-lactamase domain"/>
    <property type="match status" value="1"/>
</dbReference>
<dbReference type="InterPro" id="IPR036527">
    <property type="entry name" value="SCP2_sterol-bd_dom_sf"/>
</dbReference>
<dbReference type="Pfam" id="PF00753">
    <property type="entry name" value="Lactamase_B"/>
    <property type="match status" value="1"/>
</dbReference>
<name>A0ABP5I0Q0_9ACTN</name>
<dbReference type="InterPro" id="IPR001279">
    <property type="entry name" value="Metallo-B-lactamas"/>
</dbReference>
<evidence type="ECO:0000256" key="2">
    <source>
        <dbReference type="ARBA" id="ARBA00022801"/>
    </source>
</evidence>
<dbReference type="Pfam" id="PF14863">
    <property type="entry name" value="Alkyl_sulf_dimr"/>
    <property type="match status" value="1"/>
</dbReference>
<keyword evidence="2" id="KW-0378">Hydrolase</keyword>
<organism evidence="6 7">
    <name type="scientific">Kitasatospora saccharophila</name>
    <dbReference type="NCBI Taxonomy" id="407973"/>
    <lineage>
        <taxon>Bacteria</taxon>
        <taxon>Bacillati</taxon>
        <taxon>Actinomycetota</taxon>
        <taxon>Actinomycetes</taxon>
        <taxon>Kitasatosporales</taxon>
        <taxon>Streptomycetaceae</taxon>
        <taxon>Kitasatospora</taxon>
    </lineage>
</organism>
<reference evidence="7" key="1">
    <citation type="journal article" date="2019" name="Int. J. Syst. Evol. Microbiol.">
        <title>The Global Catalogue of Microorganisms (GCM) 10K type strain sequencing project: providing services to taxonomists for standard genome sequencing and annotation.</title>
        <authorList>
            <consortium name="The Broad Institute Genomics Platform"/>
            <consortium name="The Broad Institute Genome Sequencing Center for Infectious Disease"/>
            <person name="Wu L."/>
            <person name="Ma J."/>
        </authorList>
    </citation>
    <scope>NUCLEOTIDE SEQUENCE [LARGE SCALE GENOMIC DNA]</scope>
    <source>
        <strain evidence="7">JCM 14559</strain>
    </source>
</reference>
<dbReference type="SUPFAM" id="SSF55718">
    <property type="entry name" value="SCP-like"/>
    <property type="match status" value="1"/>
</dbReference>
<dbReference type="InterPro" id="IPR029229">
    <property type="entry name" value="Alkyl_sulf_C"/>
</dbReference>
<dbReference type="InterPro" id="IPR029228">
    <property type="entry name" value="Alkyl_sulf_dimr"/>
</dbReference>
<evidence type="ECO:0000256" key="3">
    <source>
        <dbReference type="ARBA" id="ARBA00022833"/>
    </source>
</evidence>
<dbReference type="CDD" id="cd07710">
    <property type="entry name" value="arylsulfatase_Sdsa1-like_MBL-fold"/>
    <property type="match status" value="1"/>
</dbReference>
<gene>
    <name evidence="6" type="ORF">GCM10009759_13390</name>
</gene>
<evidence type="ECO:0000256" key="4">
    <source>
        <dbReference type="ARBA" id="ARBA00033751"/>
    </source>
</evidence>
<dbReference type="InterPro" id="IPR038536">
    <property type="entry name" value="Alkyl/aryl-sulf_dimr_sf"/>
</dbReference>
<dbReference type="Gene3D" id="3.30.1050.10">
    <property type="entry name" value="SCP2 sterol-binding domain"/>
    <property type="match status" value="1"/>
</dbReference>
<sequence>MTAGRKYWLGADEGMTFTPSGENSAYTEYADTVPRAMTEHSRTMDPGVFEVVGRGVYQVFGYALSALTLVVGTDGLILIDPPEDVEKGRRQLEEVRKISDLPIRAIVYSHWHTDHYAGVKAFVTQEQVDAGECVIIAHRDFMANVLAGNASGTGPLLAARVEYSLGSLLETGPEGRVNGGLGPDFVMRTISLIAPTVLVDDRLEHTVAGVRMVHSWAPSEAIDELITWFPDLGVLQSAEVIQGESFPNLHTIRGSRYRDPQQWFKSIDRHLRPLPAEFMIPSHGRPVAGRAEVAKVLRDYRDAISYVYDQTLRQMNRGLLPDDLVREVRLPAHLAASEWLGDFYGGVPHSVREIYVGEFGWFDSDPTSLDPLHPAESSRRYVDLMGGREAVLAEARKAADGGDHQWAAELARHLVRIDTTDREARQVKADALRRIGYTTPNSNWRNYYLTAARELDGTIDYSRKLSLDAPDQIAALPATALLEGLRVRIDPARSANAERTLHLHLTDSGQDLALHVRRGVLEAVPGLPEHPDLAVELTKPVVLGMVYRDLYGTLAQAVDAGQAKITRGTPADLREFLGWFDPLDPAPIRLSDR</sequence>
<proteinExistence type="inferred from homology"/>
<keyword evidence="3" id="KW-0862">Zinc</keyword>
<dbReference type="PANTHER" id="PTHR43223">
    <property type="entry name" value="ALKYL/ARYL-SULFATASE"/>
    <property type="match status" value="1"/>
</dbReference>
<keyword evidence="1" id="KW-0479">Metal-binding</keyword>
<keyword evidence="7" id="KW-1185">Reference proteome</keyword>
<dbReference type="EMBL" id="BAAANS010000006">
    <property type="protein sequence ID" value="GAA2090093.1"/>
    <property type="molecule type" value="Genomic_DNA"/>
</dbReference>
<comment type="caution">
    <text evidence="6">The sequence shown here is derived from an EMBL/GenBank/DDBJ whole genome shotgun (WGS) entry which is preliminary data.</text>
</comment>
<dbReference type="SMART" id="SM00849">
    <property type="entry name" value="Lactamase_B"/>
    <property type="match status" value="1"/>
</dbReference>
<dbReference type="RefSeq" id="WP_344550868.1">
    <property type="nucleotide sequence ID" value="NZ_BAAANS010000006.1"/>
</dbReference>
<comment type="similarity">
    <text evidence="4">Belongs to the metallo-beta-lactamase superfamily. Type III sulfatase family.</text>
</comment>
<evidence type="ECO:0000259" key="5">
    <source>
        <dbReference type="SMART" id="SM00849"/>
    </source>
</evidence>
<dbReference type="InterPro" id="IPR036866">
    <property type="entry name" value="RibonucZ/Hydroxyglut_hydro"/>
</dbReference>
<evidence type="ECO:0000256" key="1">
    <source>
        <dbReference type="ARBA" id="ARBA00022723"/>
    </source>
</evidence>
<dbReference type="Pfam" id="PF14864">
    <property type="entry name" value="Alkyl_sulf_C"/>
    <property type="match status" value="1"/>
</dbReference>
<dbReference type="SUPFAM" id="SSF56281">
    <property type="entry name" value="Metallo-hydrolase/oxidoreductase"/>
    <property type="match status" value="1"/>
</dbReference>
<protein>
    <submittedName>
        <fullName evidence="6">Alkyl/aryl-sulfatase</fullName>
    </submittedName>
</protein>